<dbReference type="InterPro" id="IPR032302">
    <property type="entry name" value="THOC2_N"/>
</dbReference>
<sequence length="392" mass="43540">MTSLSSAKLMMCAAGSSAGQSTWTEARIFNLLPVMANSKPFSLCLIPPTSTSLASRDKANDFLTQLLRRWTYSSGKSLTSKTFLLLQAGTGDLAALLTTSVKVHVALVPGAGPLDTPPYLPARSFNPYPISPPTTHHYASLSASEEFLSESELSKIKAQDLKAKEVRVNTRLLYQQTKFNLLREESEGYAKLVTLLCHSGLVKTDHASATTISIIKVLLSINEPWTMSLVDQVLECFELHPDCNIFYDLIPMFPKSHASQILGFKFQYYQRMEVNNVVPFGLYRLTALLIKAELIDLDSMVYRWYDLRRRCGRLVPPAVVLLELCELVLPRGMPQVNKIGKINLAATGKDLTDEEKPDFTVDLFSALDMEAKAVSERAQELDNNQSLVVLST</sequence>
<dbReference type="GO" id="GO:0006397">
    <property type="term" value="P:mRNA processing"/>
    <property type="evidence" value="ECO:0007669"/>
    <property type="project" value="InterPro"/>
</dbReference>
<accession>A0A843USZ0</accession>
<keyword evidence="3" id="KW-1185">Reference proteome</keyword>
<dbReference type="PANTHER" id="PTHR21597">
    <property type="entry name" value="THO2 PROTEIN"/>
    <property type="match status" value="1"/>
</dbReference>
<evidence type="ECO:0000313" key="3">
    <source>
        <dbReference type="Proteomes" id="UP000652761"/>
    </source>
</evidence>
<dbReference type="OrthoDB" id="771123at2759"/>
<dbReference type="GO" id="GO:0000445">
    <property type="term" value="C:THO complex part of transcription export complex"/>
    <property type="evidence" value="ECO:0007669"/>
    <property type="project" value="TreeGrafter"/>
</dbReference>
<reference evidence="2" key="1">
    <citation type="submission" date="2017-07" db="EMBL/GenBank/DDBJ databases">
        <title>Taro Niue Genome Assembly and Annotation.</title>
        <authorList>
            <person name="Atibalentja N."/>
            <person name="Keating K."/>
            <person name="Fields C.J."/>
        </authorList>
    </citation>
    <scope>NUCLEOTIDE SEQUENCE</scope>
    <source>
        <strain evidence="2">Niue_2</strain>
        <tissue evidence="2">Leaf</tissue>
    </source>
</reference>
<dbReference type="Pfam" id="PF16134">
    <property type="entry name" value="THOC2_N"/>
    <property type="match status" value="1"/>
</dbReference>
<dbReference type="GO" id="GO:0003729">
    <property type="term" value="F:mRNA binding"/>
    <property type="evidence" value="ECO:0007669"/>
    <property type="project" value="TreeGrafter"/>
</dbReference>
<organism evidence="2 3">
    <name type="scientific">Colocasia esculenta</name>
    <name type="common">Wild taro</name>
    <name type="synonym">Arum esculentum</name>
    <dbReference type="NCBI Taxonomy" id="4460"/>
    <lineage>
        <taxon>Eukaryota</taxon>
        <taxon>Viridiplantae</taxon>
        <taxon>Streptophyta</taxon>
        <taxon>Embryophyta</taxon>
        <taxon>Tracheophyta</taxon>
        <taxon>Spermatophyta</taxon>
        <taxon>Magnoliopsida</taxon>
        <taxon>Liliopsida</taxon>
        <taxon>Araceae</taxon>
        <taxon>Aroideae</taxon>
        <taxon>Colocasieae</taxon>
        <taxon>Colocasia</taxon>
    </lineage>
</organism>
<dbReference type="EMBL" id="NMUH01000790">
    <property type="protein sequence ID" value="MQL84844.1"/>
    <property type="molecule type" value="Genomic_DNA"/>
</dbReference>
<name>A0A843USZ0_COLES</name>
<feature type="domain" description="THO complex subunit 2 N-terminal" evidence="1">
    <location>
        <begin position="138"/>
        <end position="205"/>
    </location>
</feature>
<protein>
    <recommendedName>
        <fullName evidence="1">THO complex subunit 2 N-terminal domain-containing protein</fullName>
    </recommendedName>
</protein>
<dbReference type="Proteomes" id="UP000652761">
    <property type="component" value="Unassembled WGS sequence"/>
</dbReference>
<comment type="caution">
    <text evidence="2">The sequence shown here is derived from an EMBL/GenBank/DDBJ whole genome shotgun (WGS) entry which is preliminary data.</text>
</comment>
<dbReference type="AlphaFoldDB" id="A0A843USZ0"/>
<dbReference type="InterPro" id="IPR040007">
    <property type="entry name" value="Tho2"/>
</dbReference>
<proteinExistence type="predicted"/>
<dbReference type="PANTHER" id="PTHR21597:SF0">
    <property type="entry name" value="THO COMPLEX SUBUNIT 2"/>
    <property type="match status" value="1"/>
</dbReference>
<dbReference type="GO" id="GO:0006406">
    <property type="term" value="P:mRNA export from nucleus"/>
    <property type="evidence" value="ECO:0007669"/>
    <property type="project" value="InterPro"/>
</dbReference>
<gene>
    <name evidence="2" type="ORF">Taro_017355</name>
</gene>
<evidence type="ECO:0000259" key="1">
    <source>
        <dbReference type="Pfam" id="PF16134"/>
    </source>
</evidence>
<evidence type="ECO:0000313" key="2">
    <source>
        <dbReference type="EMBL" id="MQL84844.1"/>
    </source>
</evidence>